<keyword evidence="4" id="KW-1185">Reference proteome</keyword>
<sequence length="67" mass="7756">MDHGTLLAFAAHWGTETKLTQRDLPRLTPAEQALYDDLREYRLHKNLRLEQECIGFEWLKAALAAFA</sequence>
<dbReference type="Proteomes" id="UP000324176">
    <property type="component" value="Unassembled WGS sequence"/>
</dbReference>
<dbReference type="KEGG" id="nco:AAW31_14045"/>
<dbReference type="PATRIC" id="fig|44574.3.peg.3411"/>
<name>A0A0F7KIG5_9PROT</name>
<accession>A0A0F7KIG5</accession>
<dbReference type="Proteomes" id="UP000034156">
    <property type="component" value="Chromosome"/>
</dbReference>
<evidence type="ECO:0000313" key="4">
    <source>
        <dbReference type="Proteomes" id="UP000034156"/>
    </source>
</evidence>
<evidence type="ECO:0000313" key="2">
    <source>
        <dbReference type="EMBL" id="AKH38674.1"/>
    </source>
</evidence>
<dbReference type="AlphaFoldDB" id="A0A0F7KIG5"/>
<gene>
    <name evidence="2" type="ORF">AAW31_14045</name>
    <name evidence="3" type="ORF">BCL69_101727</name>
</gene>
<dbReference type="InterPro" id="IPR024534">
    <property type="entry name" value="JetD_C"/>
</dbReference>
<feature type="domain" description="Wadjet protein JetD C-terminal" evidence="1">
    <location>
        <begin position="1"/>
        <end position="63"/>
    </location>
</feature>
<organism evidence="2 4">
    <name type="scientific">Nitrosomonas communis</name>
    <dbReference type="NCBI Taxonomy" id="44574"/>
    <lineage>
        <taxon>Bacteria</taxon>
        <taxon>Pseudomonadati</taxon>
        <taxon>Pseudomonadota</taxon>
        <taxon>Betaproteobacteria</taxon>
        <taxon>Nitrosomonadales</taxon>
        <taxon>Nitrosomonadaceae</taxon>
        <taxon>Nitrosomonas</taxon>
    </lineage>
</organism>
<evidence type="ECO:0000313" key="3">
    <source>
        <dbReference type="EMBL" id="TYP89370.1"/>
    </source>
</evidence>
<reference evidence="3 5" key="3">
    <citation type="submission" date="2019-07" db="EMBL/GenBank/DDBJ databases">
        <title>Active sludge and wastewater microbial communities from Klosterneuburg, Austria.</title>
        <authorList>
            <person name="Wagner M."/>
        </authorList>
    </citation>
    <scope>NUCLEOTIDE SEQUENCE [LARGE SCALE GENOMIC DNA]</scope>
    <source>
        <strain evidence="3 5">Nm2</strain>
    </source>
</reference>
<evidence type="ECO:0000259" key="1">
    <source>
        <dbReference type="Pfam" id="PF09983"/>
    </source>
</evidence>
<proteinExistence type="predicted"/>
<protein>
    <submittedName>
        <fullName evidence="3">Uncharacterized protein DUF2220</fullName>
    </submittedName>
</protein>
<reference evidence="2 4" key="2">
    <citation type="journal article" date="2016" name="Genome Announc.">
        <title>Genome Sequence of Nitrosomonas communis Strain Nm2, a Mesophilic Ammonia-Oxidizing Bacterium Isolated from Mediterranean Soil.</title>
        <authorList>
            <person name="Kozlowski J.A."/>
            <person name="Kits K.D."/>
            <person name="Stein L.Y."/>
        </authorList>
    </citation>
    <scope>NUCLEOTIDE SEQUENCE [LARGE SCALE GENOMIC DNA]</scope>
    <source>
        <strain evidence="2 4">Nm2</strain>
    </source>
</reference>
<reference evidence="4" key="1">
    <citation type="submission" date="2015-05" db="EMBL/GenBank/DDBJ databases">
        <title>Draft genome of Nitrosomonas communis strain Nm2.</title>
        <authorList>
            <person name="Kozlowski J.A."/>
            <person name="Kits K.D."/>
            <person name="Stein L.Y."/>
        </authorList>
    </citation>
    <scope>NUCLEOTIDE SEQUENCE [LARGE SCALE GENOMIC DNA]</scope>
    <source>
        <strain evidence="4">Nm2</strain>
    </source>
</reference>
<dbReference type="EMBL" id="VNHT01000017">
    <property type="protein sequence ID" value="TYP89370.1"/>
    <property type="molecule type" value="Genomic_DNA"/>
</dbReference>
<dbReference type="EMBL" id="CP011451">
    <property type="protein sequence ID" value="AKH38674.1"/>
    <property type="molecule type" value="Genomic_DNA"/>
</dbReference>
<evidence type="ECO:0000313" key="5">
    <source>
        <dbReference type="Proteomes" id="UP000324176"/>
    </source>
</evidence>
<dbReference type="Pfam" id="PF09983">
    <property type="entry name" value="JetD_C"/>
    <property type="match status" value="1"/>
</dbReference>
<dbReference type="OrthoDB" id="322908at2"/>